<accession>M5RLQ3</accession>
<proteinExistence type="predicted"/>
<protein>
    <submittedName>
        <fullName evidence="2">Uncharacterized protein</fullName>
    </submittedName>
</protein>
<feature type="region of interest" description="Disordered" evidence="1">
    <location>
        <begin position="42"/>
        <end position="75"/>
    </location>
</feature>
<name>M5RLQ3_9BACT</name>
<evidence type="ECO:0000313" key="2">
    <source>
        <dbReference type="EMBL" id="EMI16292.1"/>
    </source>
</evidence>
<evidence type="ECO:0000256" key="1">
    <source>
        <dbReference type="SAM" id="MobiDB-lite"/>
    </source>
</evidence>
<sequence>MQCASMSFLFQVNCFGRIAWRTLPKDACSFNTWDWRVFRQKHRSDHKKATNNGCPGLALGGTHRPPSGSRDSQRR</sequence>
<comment type="caution">
    <text evidence="2">The sequence shown here is derived from an EMBL/GenBank/DDBJ whole genome shotgun (WGS) entry which is preliminary data.</text>
</comment>
<reference evidence="2 3" key="1">
    <citation type="journal article" date="2013" name="Mar. Genomics">
        <title>Expression of sulfatases in Rhodopirellula baltica and the diversity of sulfatases in the genus Rhodopirellula.</title>
        <authorList>
            <person name="Wegner C.E."/>
            <person name="Richter-Heitmann T."/>
            <person name="Klindworth A."/>
            <person name="Klockow C."/>
            <person name="Richter M."/>
            <person name="Achstetter T."/>
            <person name="Glockner F.O."/>
            <person name="Harder J."/>
        </authorList>
    </citation>
    <scope>NUCLEOTIDE SEQUENCE [LARGE SCALE GENOMIC DNA]</scope>
    <source>
        <strain evidence="2 3">SM1</strain>
    </source>
</reference>
<organism evidence="2 3">
    <name type="scientific">Rhodopirellula maiorica SM1</name>
    <dbReference type="NCBI Taxonomy" id="1265738"/>
    <lineage>
        <taxon>Bacteria</taxon>
        <taxon>Pseudomonadati</taxon>
        <taxon>Planctomycetota</taxon>
        <taxon>Planctomycetia</taxon>
        <taxon>Pirellulales</taxon>
        <taxon>Pirellulaceae</taxon>
        <taxon>Novipirellula</taxon>
    </lineage>
</organism>
<keyword evidence="3" id="KW-1185">Reference proteome</keyword>
<dbReference type="Proteomes" id="UP000011991">
    <property type="component" value="Unassembled WGS sequence"/>
</dbReference>
<gene>
    <name evidence="2" type="ORF">RMSM_06771</name>
</gene>
<evidence type="ECO:0000313" key="3">
    <source>
        <dbReference type="Proteomes" id="UP000011991"/>
    </source>
</evidence>
<dbReference type="AlphaFoldDB" id="M5RLQ3"/>
<dbReference type="EMBL" id="ANOG01000971">
    <property type="protein sequence ID" value="EMI16292.1"/>
    <property type="molecule type" value="Genomic_DNA"/>
</dbReference>